<dbReference type="Proteomes" id="UP000076532">
    <property type="component" value="Unassembled WGS sequence"/>
</dbReference>
<evidence type="ECO:0000259" key="1">
    <source>
        <dbReference type="Pfam" id="PF22936"/>
    </source>
</evidence>
<organism evidence="2 3">
    <name type="scientific">Athelia psychrophila</name>
    <dbReference type="NCBI Taxonomy" id="1759441"/>
    <lineage>
        <taxon>Eukaryota</taxon>
        <taxon>Fungi</taxon>
        <taxon>Dikarya</taxon>
        <taxon>Basidiomycota</taxon>
        <taxon>Agaricomycotina</taxon>
        <taxon>Agaricomycetes</taxon>
        <taxon>Agaricomycetidae</taxon>
        <taxon>Atheliales</taxon>
        <taxon>Atheliaceae</taxon>
        <taxon>Athelia</taxon>
    </lineage>
</organism>
<accession>A0A165YK10</accession>
<dbReference type="Pfam" id="PF22936">
    <property type="entry name" value="Pol_BBD"/>
    <property type="match status" value="1"/>
</dbReference>
<sequence length="292" mass="32124">KVLMDTLILKFEGTNTGPHAFLAFKAMVDTKWDGKDDISNVISCIRTYQQNLTALSFPLDNTILVFVLLYTLPDTPKNTQLWSMITSSVPKNEKLTFAHVESHFTTNTLICAAGKLISALLTASKKKGKGKVRGEAHSTQEDVSESKSEGEMAASAMYTQAHVSAKSKRDISAYILSEPSPTVKLKLLLDSGVSSGMVPHIEWFKPSSLRPLDPPCPIGFGDDSEVFAVAIGTIVLTTKTTNVRPTNVLLVPNFVIKSQKIMKKIVKTVKFLIRAQNHQNVVRSTAFELSWQ</sequence>
<reference evidence="2 3" key="1">
    <citation type="journal article" date="2016" name="Mol. Biol. Evol.">
        <title>Comparative Genomics of Early-Diverging Mushroom-Forming Fungi Provides Insights into the Origins of Lignocellulose Decay Capabilities.</title>
        <authorList>
            <person name="Nagy L.G."/>
            <person name="Riley R."/>
            <person name="Tritt A."/>
            <person name="Adam C."/>
            <person name="Daum C."/>
            <person name="Floudas D."/>
            <person name="Sun H."/>
            <person name="Yadav J.S."/>
            <person name="Pangilinan J."/>
            <person name="Larsson K.H."/>
            <person name="Matsuura K."/>
            <person name="Barry K."/>
            <person name="Labutti K."/>
            <person name="Kuo R."/>
            <person name="Ohm R.A."/>
            <person name="Bhattacharya S.S."/>
            <person name="Shirouzu T."/>
            <person name="Yoshinaga Y."/>
            <person name="Martin F.M."/>
            <person name="Grigoriev I.V."/>
            <person name="Hibbett D.S."/>
        </authorList>
    </citation>
    <scope>NUCLEOTIDE SEQUENCE [LARGE SCALE GENOMIC DNA]</scope>
    <source>
        <strain evidence="2 3">CBS 109695</strain>
    </source>
</reference>
<keyword evidence="3" id="KW-1185">Reference proteome</keyword>
<proteinExistence type="predicted"/>
<evidence type="ECO:0000313" key="2">
    <source>
        <dbReference type="EMBL" id="KZP09640.1"/>
    </source>
</evidence>
<dbReference type="OrthoDB" id="7920740at2759"/>
<dbReference type="AlphaFoldDB" id="A0A165YK10"/>
<feature type="domain" description="Retrovirus-related Pol polyprotein from transposon TNT 1-94-like beta-barrel" evidence="1">
    <location>
        <begin position="188"/>
        <end position="254"/>
    </location>
</feature>
<gene>
    <name evidence="2" type="ORF">FIBSPDRAFT_759647</name>
</gene>
<protein>
    <recommendedName>
        <fullName evidence="1">Retrovirus-related Pol polyprotein from transposon TNT 1-94-like beta-barrel domain-containing protein</fullName>
    </recommendedName>
</protein>
<feature type="non-terminal residue" evidence="2">
    <location>
        <position position="1"/>
    </location>
</feature>
<evidence type="ECO:0000313" key="3">
    <source>
        <dbReference type="Proteomes" id="UP000076532"/>
    </source>
</evidence>
<dbReference type="EMBL" id="KV417695">
    <property type="protein sequence ID" value="KZP09640.1"/>
    <property type="molecule type" value="Genomic_DNA"/>
</dbReference>
<dbReference type="InterPro" id="IPR054722">
    <property type="entry name" value="PolX-like_BBD"/>
</dbReference>
<name>A0A165YK10_9AGAM</name>